<feature type="domain" description="Receptor ligand binding region" evidence="6">
    <location>
        <begin position="62"/>
        <end position="398"/>
    </location>
</feature>
<proteinExistence type="predicted"/>
<evidence type="ECO:0000256" key="3">
    <source>
        <dbReference type="ARBA" id="ARBA00022989"/>
    </source>
</evidence>
<evidence type="ECO:0000256" key="1">
    <source>
        <dbReference type="ARBA" id="ARBA00004370"/>
    </source>
</evidence>
<evidence type="ECO:0000313" key="7">
    <source>
        <dbReference type="EMBL" id="HFQ79617.1"/>
    </source>
</evidence>
<dbReference type="InterPro" id="IPR028082">
    <property type="entry name" value="Peripla_BP_I"/>
</dbReference>
<protein>
    <submittedName>
        <fullName evidence="8">ABC transporter substrate-binding protein</fullName>
    </submittedName>
</protein>
<dbReference type="EMBL" id="DTAU01000149">
    <property type="protein sequence ID" value="HFQ79617.1"/>
    <property type="molecule type" value="Genomic_DNA"/>
</dbReference>
<evidence type="ECO:0000256" key="4">
    <source>
        <dbReference type="ARBA" id="ARBA00023136"/>
    </source>
</evidence>
<dbReference type="Gene3D" id="3.40.50.2300">
    <property type="match status" value="2"/>
</dbReference>
<dbReference type="PANTHER" id="PTHR30483">
    <property type="entry name" value="LEUCINE-SPECIFIC-BINDING PROTEIN"/>
    <property type="match status" value="1"/>
</dbReference>
<dbReference type="Pfam" id="PF01094">
    <property type="entry name" value="ANF_receptor"/>
    <property type="match status" value="1"/>
</dbReference>
<accession>A0A7J3N0L9</accession>
<dbReference type="AlphaFoldDB" id="A0A7J3N0L9"/>
<reference evidence="8" key="1">
    <citation type="journal article" date="2020" name="mSystems">
        <title>Genome- and Community-Level Interaction Insights into Carbon Utilization and Element Cycling Functions of Hydrothermarchaeota in Hydrothermal Sediment.</title>
        <authorList>
            <person name="Zhou Z."/>
            <person name="Liu Y."/>
            <person name="Xu W."/>
            <person name="Pan J."/>
            <person name="Luo Z.H."/>
            <person name="Li M."/>
        </authorList>
    </citation>
    <scope>NUCLEOTIDE SEQUENCE [LARGE SCALE GENOMIC DNA]</scope>
    <source>
        <strain evidence="7">SpSt-629</strain>
        <strain evidence="8">SpSt-688</strain>
    </source>
</reference>
<evidence type="ECO:0000313" key="8">
    <source>
        <dbReference type="EMBL" id="HGT99327.1"/>
    </source>
</evidence>
<dbReference type="InterPro" id="IPR001828">
    <property type="entry name" value="ANF_lig-bd_rcpt"/>
</dbReference>
<comment type="subcellular location">
    <subcellularLocation>
        <location evidence="1">Membrane</location>
    </subcellularLocation>
</comment>
<feature type="transmembrane region" description="Helical" evidence="5">
    <location>
        <begin position="6"/>
        <end position="26"/>
    </location>
</feature>
<evidence type="ECO:0000259" key="6">
    <source>
        <dbReference type="Pfam" id="PF01094"/>
    </source>
</evidence>
<dbReference type="GO" id="GO:0016020">
    <property type="term" value="C:membrane"/>
    <property type="evidence" value="ECO:0007669"/>
    <property type="project" value="UniProtKB-SubCell"/>
</dbReference>
<dbReference type="SUPFAM" id="SSF53822">
    <property type="entry name" value="Periplasmic binding protein-like I"/>
    <property type="match status" value="1"/>
</dbReference>
<keyword evidence="4 5" id="KW-0472">Membrane</keyword>
<keyword evidence="2 5" id="KW-0812">Transmembrane</keyword>
<dbReference type="EMBL" id="DTDH01000218">
    <property type="protein sequence ID" value="HGT99327.1"/>
    <property type="molecule type" value="Genomic_DNA"/>
</dbReference>
<keyword evidence="3 5" id="KW-1133">Transmembrane helix</keyword>
<organism evidence="8">
    <name type="scientific">Ignisphaera aggregans</name>
    <dbReference type="NCBI Taxonomy" id="334771"/>
    <lineage>
        <taxon>Archaea</taxon>
        <taxon>Thermoproteota</taxon>
        <taxon>Thermoprotei</taxon>
        <taxon>Desulfurococcales</taxon>
        <taxon>Desulfurococcaceae</taxon>
        <taxon>Ignisphaera</taxon>
    </lineage>
</organism>
<dbReference type="PANTHER" id="PTHR30483:SF40">
    <property type="entry name" value="HISTIDINE KINASE"/>
    <property type="match status" value="1"/>
</dbReference>
<evidence type="ECO:0000256" key="2">
    <source>
        <dbReference type="ARBA" id="ARBA00022692"/>
    </source>
</evidence>
<dbReference type="InterPro" id="IPR051010">
    <property type="entry name" value="BCAA_transport"/>
</dbReference>
<evidence type="ECO:0000256" key="5">
    <source>
        <dbReference type="SAM" id="Phobius"/>
    </source>
</evidence>
<comment type="caution">
    <text evidence="8">The sequence shown here is derived from an EMBL/GenBank/DDBJ whole genome shotgun (WGS) entry which is preliminary data.</text>
</comment>
<sequence>MVSKTVLYALIVAIVIVAIAGGILYYQMLLSPPTQYKLSGEVKIGALLPLSGPLSSFAAELKTAIEYAEREINDYLASKGRTWRIKFVVEDTAGDPRTHLEKLMALHAAGVKIFIGGISSAELSEALSYCNTNNILIISPSSTSPALSLPDMALRYAPSDQYQGKAIARIMWNRGIRWLIPIWRGDTWGDGLARAAIDRFKEICRASGESCGVIEPGIRYDPSAKEFSAEVSQLAALVSDATGKYGRDRVGVLLISFEEAASVFASAKGYAILSEVVWQGSDGTANIVQLLDPGIADIVVEVKFLNTMASPGASPKSEVVRNVIREKLGRDPMGYTYFAYDIAWTIALALDNVGEYDAVAVKNKLPEVLADYEGASGKIALDENGDRALAYYDIWTVAKVDDRYEWKIVGLYDGERDDVQWY</sequence>
<gene>
    <name evidence="7" type="ORF">ENT99_07995</name>
    <name evidence="8" type="ORF">ENU64_07895</name>
</gene>
<name>A0A7J3N0L9_9CREN</name>